<organism evidence="1 2">
    <name type="scientific">Moniliophthora roreri</name>
    <name type="common">Frosty pod rot fungus</name>
    <name type="synonym">Monilia roreri</name>
    <dbReference type="NCBI Taxonomy" id="221103"/>
    <lineage>
        <taxon>Eukaryota</taxon>
        <taxon>Fungi</taxon>
        <taxon>Dikarya</taxon>
        <taxon>Basidiomycota</taxon>
        <taxon>Agaricomycotina</taxon>
        <taxon>Agaricomycetes</taxon>
        <taxon>Agaricomycetidae</taxon>
        <taxon>Agaricales</taxon>
        <taxon>Marasmiineae</taxon>
        <taxon>Marasmiaceae</taxon>
        <taxon>Moniliophthora</taxon>
    </lineage>
</organism>
<dbReference type="EMBL" id="LATX01002472">
    <property type="protein sequence ID" value="KTB28492.1"/>
    <property type="molecule type" value="Genomic_DNA"/>
</dbReference>
<proteinExistence type="predicted"/>
<gene>
    <name evidence="1" type="ORF">WG66_18944</name>
</gene>
<evidence type="ECO:0000313" key="2">
    <source>
        <dbReference type="Proteomes" id="UP000054988"/>
    </source>
</evidence>
<accession>A0A0W0EWP4</accession>
<name>A0A0W0EWP4_MONRR</name>
<protein>
    <submittedName>
        <fullName evidence="1">Uncharacterized protein</fullName>
    </submittedName>
</protein>
<comment type="caution">
    <text evidence="1">The sequence shown here is derived from an EMBL/GenBank/DDBJ whole genome shotgun (WGS) entry which is preliminary data.</text>
</comment>
<reference evidence="1 2" key="1">
    <citation type="submission" date="2015-12" db="EMBL/GenBank/DDBJ databases">
        <title>Draft genome sequence of Moniliophthora roreri, the causal agent of frosty pod rot of cacao.</title>
        <authorList>
            <person name="Aime M.C."/>
            <person name="Diaz-Valderrama J.R."/>
            <person name="Kijpornyongpan T."/>
            <person name="Phillips-Mora W."/>
        </authorList>
    </citation>
    <scope>NUCLEOTIDE SEQUENCE [LARGE SCALE GENOMIC DNA]</scope>
    <source>
        <strain evidence="1 2">MCA 2952</strain>
    </source>
</reference>
<sequence>MSVQNARAFNMNARDVSHVGRDQHIHYHSHRTSDSPELAIRVDTLEGGPLRSIPYQLPPVPCACDPSLQSSLRYALLLLQEKQGYPLWSPQPNPTLPEEYVCEGIRIGDVGIVHHDKSFDFLFNITYPAHHPINHRGVPDGFTQVRLEDLDIIEDSEFRNSDSYVVGPRHVLSRSRVLDENSGEGFDRPYRFTASNHQGAVLVLPEGSSRATLESKAIFLNYAKAHANEWFSYAEHRRGRVFPDGTDPSLYLVTGWEKCSAWGISSYFVPPFSQETVNLTFNAHKGESRTYSWSHNGRCDTRSHPSTRWPLTAEPRTNQSVFVRGFKISRFRGLPKWLWRGFKVQDVTEITAKEVLDLPADTSASCSSSSSTNFMPSYSYKNENTSGSTRQQIRSGDITDEIIIDDSSALEQVSFHPCDAVNDFMHNIASQSTGSLISFAISHDDDWISSIGNDEETSLLEPNSAIELITYEFLKNLCHKFTIVVDKNIVHTEPMSQPTYPNPLNDIIARVKVKGDGEHELQEPAGEAFEPTWVRGAGNLPWCTCRILE</sequence>
<dbReference type="Proteomes" id="UP000054988">
    <property type="component" value="Unassembled WGS sequence"/>
</dbReference>
<evidence type="ECO:0000313" key="1">
    <source>
        <dbReference type="EMBL" id="KTB28492.1"/>
    </source>
</evidence>
<dbReference type="AlphaFoldDB" id="A0A0W0EWP4"/>